<dbReference type="GO" id="GO:0008061">
    <property type="term" value="F:chitin binding"/>
    <property type="evidence" value="ECO:0007669"/>
    <property type="project" value="UniProtKB-KW"/>
</dbReference>
<feature type="domain" description="LysM" evidence="3">
    <location>
        <begin position="109"/>
        <end position="157"/>
    </location>
</feature>
<protein>
    <recommendedName>
        <fullName evidence="3">LysM domain-containing protein</fullName>
    </recommendedName>
</protein>
<gene>
    <name evidence="4" type="ORF">EK21DRAFT_109927</name>
</gene>
<dbReference type="Gene3D" id="3.10.350.10">
    <property type="entry name" value="LysM domain"/>
    <property type="match status" value="3"/>
</dbReference>
<dbReference type="Proteomes" id="UP000799777">
    <property type="component" value="Unassembled WGS sequence"/>
</dbReference>
<reference evidence="4" key="1">
    <citation type="journal article" date="2020" name="Stud. Mycol.">
        <title>101 Dothideomycetes genomes: a test case for predicting lifestyles and emergence of pathogens.</title>
        <authorList>
            <person name="Haridas S."/>
            <person name="Albert R."/>
            <person name="Binder M."/>
            <person name="Bloem J."/>
            <person name="Labutti K."/>
            <person name="Salamov A."/>
            <person name="Andreopoulos B."/>
            <person name="Baker S."/>
            <person name="Barry K."/>
            <person name="Bills G."/>
            <person name="Bluhm B."/>
            <person name="Cannon C."/>
            <person name="Castanera R."/>
            <person name="Culley D."/>
            <person name="Daum C."/>
            <person name="Ezra D."/>
            <person name="Gonzalez J."/>
            <person name="Henrissat B."/>
            <person name="Kuo A."/>
            <person name="Liang C."/>
            <person name="Lipzen A."/>
            <person name="Lutzoni F."/>
            <person name="Magnuson J."/>
            <person name="Mondo S."/>
            <person name="Nolan M."/>
            <person name="Ohm R."/>
            <person name="Pangilinan J."/>
            <person name="Park H.-J."/>
            <person name="Ramirez L."/>
            <person name="Alfaro M."/>
            <person name="Sun H."/>
            <person name="Tritt A."/>
            <person name="Yoshinaga Y."/>
            <person name="Zwiers L.-H."/>
            <person name="Turgeon B."/>
            <person name="Goodwin S."/>
            <person name="Spatafora J."/>
            <person name="Crous P."/>
            <person name="Grigoriev I."/>
        </authorList>
    </citation>
    <scope>NUCLEOTIDE SEQUENCE</scope>
    <source>
        <strain evidence="4">CBS 110217</strain>
    </source>
</reference>
<dbReference type="CDD" id="cd00118">
    <property type="entry name" value="LysM"/>
    <property type="match status" value="1"/>
</dbReference>
<name>A0A9P4HDC6_9PLEO</name>
<keyword evidence="5" id="KW-1185">Reference proteome</keyword>
<dbReference type="PANTHER" id="PTHR34997:SF1">
    <property type="entry name" value="PEPTIDOGLYCAN-BINDING LYSIN DOMAIN"/>
    <property type="match status" value="1"/>
</dbReference>
<keyword evidence="1" id="KW-0147">Chitin-binding</keyword>
<keyword evidence="2" id="KW-0843">Virulence</keyword>
<accession>A0A9P4HDC6</accession>
<dbReference type="PROSITE" id="PS51782">
    <property type="entry name" value="LYSM"/>
    <property type="match status" value="2"/>
</dbReference>
<evidence type="ECO:0000313" key="5">
    <source>
        <dbReference type="Proteomes" id="UP000799777"/>
    </source>
</evidence>
<evidence type="ECO:0000256" key="2">
    <source>
        <dbReference type="ARBA" id="ARBA00023026"/>
    </source>
</evidence>
<evidence type="ECO:0000313" key="4">
    <source>
        <dbReference type="EMBL" id="KAF2032543.1"/>
    </source>
</evidence>
<proteinExistence type="predicted"/>
<dbReference type="InterPro" id="IPR036779">
    <property type="entry name" value="LysM_dom_sf"/>
</dbReference>
<comment type="caution">
    <text evidence="4">The sequence shown here is derived from an EMBL/GenBank/DDBJ whole genome shotgun (WGS) entry which is preliminary data.</text>
</comment>
<evidence type="ECO:0000259" key="3">
    <source>
        <dbReference type="PROSITE" id="PS51782"/>
    </source>
</evidence>
<dbReference type="PANTHER" id="PTHR34997">
    <property type="entry name" value="AM15"/>
    <property type="match status" value="1"/>
</dbReference>
<dbReference type="InterPro" id="IPR052210">
    <property type="entry name" value="LysM1-like"/>
</dbReference>
<dbReference type="InterPro" id="IPR018392">
    <property type="entry name" value="LysM"/>
</dbReference>
<evidence type="ECO:0000256" key="1">
    <source>
        <dbReference type="ARBA" id="ARBA00022669"/>
    </source>
</evidence>
<sequence>MKPLGLAVPVLASATVIPRERNCPDIAATRTKSIIVWDGDCNTNGAANDLTGAQFLALNPTMNDNCYNLYAGCKYCVGPAPEPTPTPTPTPTPISDPICPTNYISQCDTSYTVKSGDYCNLIVTNTPGFTPEHFYEWNPAINNGSCDNLITNCKFCTHLGGIPPVPIPDPYQPNTGTGHKEYYQAKAGGYCWAFSQTYGINNTDFISGNPDVGPNCGNMQIGYCYCLRI</sequence>
<dbReference type="OrthoDB" id="5985073at2759"/>
<feature type="domain" description="LysM" evidence="3">
    <location>
        <begin position="181"/>
        <end position="227"/>
    </location>
</feature>
<dbReference type="AlphaFoldDB" id="A0A9P4HDC6"/>
<organism evidence="4 5">
    <name type="scientific">Setomelanomma holmii</name>
    <dbReference type="NCBI Taxonomy" id="210430"/>
    <lineage>
        <taxon>Eukaryota</taxon>
        <taxon>Fungi</taxon>
        <taxon>Dikarya</taxon>
        <taxon>Ascomycota</taxon>
        <taxon>Pezizomycotina</taxon>
        <taxon>Dothideomycetes</taxon>
        <taxon>Pleosporomycetidae</taxon>
        <taxon>Pleosporales</taxon>
        <taxon>Pleosporineae</taxon>
        <taxon>Phaeosphaeriaceae</taxon>
        <taxon>Setomelanomma</taxon>
    </lineage>
</organism>
<dbReference type="EMBL" id="ML978172">
    <property type="protein sequence ID" value="KAF2032543.1"/>
    <property type="molecule type" value="Genomic_DNA"/>
</dbReference>